<dbReference type="PANTHER" id="PTHR37418">
    <property type="entry name" value="3-KETO-5-AMINOHEXANOATE CLEAVAGE ENZYME-RELATED"/>
    <property type="match status" value="1"/>
</dbReference>
<keyword evidence="6" id="KW-1185">Reference proteome</keyword>
<dbReference type="Pfam" id="PF05853">
    <property type="entry name" value="BKACE"/>
    <property type="match status" value="1"/>
</dbReference>
<keyword evidence="4" id="KW-0862">Zinc</keyword>
<dbReference type="Gene3D" id="3.20.20.70">
    <property type="entry name" value="Aldolase class I"/>
    <property type="match status" value="1"/>
</dbReference>
<dbReference type="AlphaFoldDB" id="M0AAA6"/>
<reference evidence="5 6" key="1">
    <citation type="journal article" date="2014" name="PLoS Genet.">
        <title>Phylogenetically driven sequencing of extremely halophilic archaea reveals strategies for static and dynamic osmo-response.</title>
        <authorList>
            <person name="Becker E.A."/>
            <person name="Seitzer P.M."/>
            <person name="Tritt A."/>
            <person name="Larsen D."/>
            <person name="Krusor M."/>
            <person name="Yao A.I."/>
            <person name="Wu D."/>
            <person name="Madern D."/>
            <person name="Eisen J.A."/>
            <person name="Darling A.E."/>
            <person name="Facciotti M.T."/>
        </authorList>
    </citation>
    <scope>NUCLEOTIDE SEQUENCE [LARGE SCALE GENOMIC DNA]</scope>
    <source>
        <strain evidence="5 6">JCM 10990</strain>
    </source>
</reference>
<dbReference type="GO" id="GO:0046872">
    <property type="term" value="F:metal ion binding"/>
    <property type="evidence" value="ECO:0007669"/>
    <property type="project" value="UniProtKB-KW"/>
</dbReference>
<evidence type="ECO:0000313" key="6">
    <source>
        <dbReference type="Proteomes" id="UP000011693"/>
    </source>
</evidence>
<evidence type="ECO:0000256" key="4">
    <source>
        <dbReference type="ARBA" id="ARBA00022833"/>
    </source>
</evidence>
<evidence type="ECO:0000256" key="2">
    <source>
        <dbReference type="ARBA" id="ARBA00022679"/>
    </source>
</evidence>
<dbReference type="Proteomes" id="UP000011693">
    <property type="component" value="Unassembled WGS sequence"/>
</dbReference>
<evidence type="ECO:0000256" key="3">
    <source>
        <dbReference type="ARBA" id="ARBA00022723"/>
    </source>
</evidence>
<dbReference type="GO" id="GO:0043720">
    <property type="term" value="F:3-keto-5-aminohexanoate cleavage activity"/>
    <property type="evidence" value="ECO:0007669"/>
    <property type="project" value="InterPro"/>
</dbReference>
<dbReference type="STRING" id="1227492.C482_17143"/>
<comment type="caution">
    <text evidence="5">The sequence shown here is derived from an EMBL/GenBank/DDBJ whole genome shotgun (WGS) entry which is preliminary data.</text>
</comment>
<dbReference type="EMBL" id="AOIN01000092">
    <property type="protein sequence ID" value="ELY94822.1"/>
    <property type="molecule type" value="Genomic_DNA"/>
</dbReference>
<dbReference type="InterPro" id="IPR013785">
    <property type="entry name" value="Aldolase_TIM"/>
</dbReference>
<dbReference type="PATRIC" id="fig|1227492.4.peg.3417"/>
<accession>M0AAA6</accession>
<keyword evidence="2" id="KW-0808">Transferase</keyword>
<sequence length="175" mass="19335">MTCPFLEYRSETSDRQFDESRAYCEAAKQFIQPMRADICNDRYELAHDQHCEIYLEHADEVPAGYGNTGQPASDLQWLLYLAGDPVIITAALTGGVQGKEATPHLPETPEEIGKAAAEAEEADASVVHVHAQKDNGERTFATGCFQEIDDEIRQQADDVISQHSTPSQARANLNL</sequence>
<name>M0AAA6_9EURY</name>
<proteinExistence type="predicted"/>
<dbReference type="InterPro" id="IPR008567">
    <property type="entry name" value="BKACE"/>
</dbReference>
<keyword evidence="3" id="KW-0479">Metal-binding</keyword>
<dbReference type="PANTHER" id="PTHR37418:SF2">
    <property type="entry name" value="3-KETO-5-AMINOHEXANOATE CLEAVAGE ENZYME"/>
    <property type="match status" value="1"/>
</dbReference>
<protein>
    <submittedName>
        <fullName evidence="5">Uncharacterized protein</fullName>
    </submittedName>
</protein>
<evidence type="ECO:0000256" key="1">
    <source>
        <dbReference type="ARBA" id="ARBA00001947"/>
    </source>
</evidence>
<gene>
    <name evidence="5" type="ORF">C482_17143</name>
</gene>
<comment type="cofactor">
    <cofactor evidence="1">
        <name>Zn(2+)</name>
        <dbReference type="ChEBI" id="CHEBI:29105"/>
    </cofactor>
</comment>
<organism evidence="5 6">
    <name type="scientific">Natrialba chahannaoensis JCM 10990</name>
    <dbReference type="NCBI Taxonomy" id="1227492"/>
    <lineage>
        <taxon>Archaea</taxon>
        <taxon>Methanobacteriati</taxon>
        <taxon>Methanobacteriota</taxon>
        <taxon>Stenosarchaea group</taxon>
        <taxon>Halobacteria</taxon>
        <taxon>Halobacteriales</taxon>
        <taxon>Natrialbaceae</taxon>
        <taxon>Natrialba</taxon>
    </lineage>
</organism>
<evidence type="ECO:0000313" key="5">
    <source>
        <dbReference type="EMBL" id="ELY94822.1"/>
    </source>
</evidence>